<evidence type="ECO:0000313" key="2">
    <source>
        <dbReference type="EMBL" id="CAI8012750.1"/>
    </source>
</evidence>
<evidence type="ECO:0000313" key="3">
    <source>
        <dbReference type="Proteomes" id="UP001174909"/>
    </source>
</evidence>
<feature type="region of interest" description="Disordered" evidence="1">
    <location>
        <begin position="1"/>
        <end position="34"/>
    </location>
</feature>
<evidence type="ECO:0000256" key="1">
    <source>
        <dbReference type="SAM" id="MobiDB-lite"/>
    </source>
</evidence>
<comment type="caution">
    <text evidence="2">The sequence shown here is derived from an EMBL/GenBank/DDBJ whole genome shotgun (WGS) entry which is preliminary data.</text>
</comment>
<name>A0AA35RJN2_GEOBA</name>
<keyword evidence="3" id="KW-1185">Reference proteome</keyword>
<accession>A0AA35RJN2</accession>
<organism evidence="2 3">
    <name type="scientific">Geodia barretti</name>
    <name type="common">Barrett's horny sponge</name>
    <dbReference type="NCBI Taxonomy" id="519541"/>
    <lineage>
        <taxon>Eukaryota</taxon>
        <taxon>Metazoa</taxon>
        <taxon>Porifera</taxon>
        <taxon>Demospongiae</taxon>
        <taxon>Heteroscleromorpha</taxon>
        <taxon>Tetractinellida</taxon>
        <taxon>Astrophorina</taxon>
        <taxon>Geodiidae</taxon>
        <taxon>Geodia</taxon>
    </lineage>
</organism>
<dbReference type="Proteomes" id="UP001174909">
    <property type="component" value="Unassembled WGS sequence"/>
</dbReference>
<gene>
    <name evidence="2" type="ORF">GBAR_LOCUS8148</name>
</gene>
<dbReference type="AlphaFoldDB" id="A0AA35RJN2"/>
<sequence>MSKQEKYSRSAIPGSGKKPKTETSKRNTLQQSEGFKITAECEKLLTSAFDPAGYDRNSMRPLRERLFARKNPNVRGMTLQDSMKQKAAEEAVFCPCGCQTILRASEDLKGVLMLDLQALGKPF</sequence>
<dbReference type="EMBL" id="CASHTH010001212">
    <property type="protein sequence ID" value="CAI8012750.1"/>
    <property type="molecule type" value="Genomic_DNA"/>
</dbReference>
<reference evidence="2" key="1">
    <citation type="submission" date="2023-03" db="EMBL/GenBank/DDBJ databases">
        <authorList>
            <person name="Steffen K."/>
            <person name="Cardenas P."/>
        </authorList>
    </citation>
    <scope>NUCLEOTIDE SEQUENCE</scope>
</reference>
<proteinExistence type="predicted"/>
<protein>
    <submittedName>
        <fullName evidence="2">Uncharacterized protein</fullName>
    </submittedName>
</protein>